<organism evidence="1 2">
    <name type="scientific">Trachymyrmex cornetzi</name>
    <dbReference type="NCBI Taxonomy" id="471704"/>
    <lineage>
        <taxon>Eukaryota</taxon>
        <taxon>Metazoa</taxon>
        <taxon>Ecdysozoa</taxon>
        <taxon>Arthropoda</taxon>
        <taxon>Hexapoda</taxon>
        <taxon>Insecta</taxon>
        <taxon>Pterygota</taxon>
        <taxon>Neoptera</taxon>
        <taxon>Endopterygota</taxon>
        <taxon>Hymenoptera</taxon>
        <taxon>Apocrita</taxon>
        <taxon>Aculeata</taxon>
        <taxon>Formicoidea</taxon>
        <taxon>Formicidae</taxon>
        <taxon>Myrmicinae</taxon>
        <taxon>Trachymyrmex</taxon>
    </lineage>
</organism>
<dbReference type="EMBL" id="KQ980979">
    <property type="protein sequence ID" value="KYN10821.1"/>
    <property type="molecule type" value="Genomic_DNA"/>
</dbReference>
<dbReference type="Proteomes" id="UP000078492">
    <property type="component" value="Unassembled WGS sequence"/>
</dbReference>
<keyword evidence="2" id="KW-1185">Reference proteome</keyword>
<sequence>NALVRKAIRRIYQEYAVRSCIMAEKTCLTAKLCRGLSWNCVDSRLRTIDASPSLSSLSPLRVRNCTRNHGVRDHLHTYRVIINIPTPYSRVSPSSSPSGAEAARELSDCSAYPLLRPSPLLSPPLRFGTFPGLDGRSGSEQAFFMDIIAAAVLPYVKHIRRDCTAHRLKC</sequence>
<gene>
    <name evidence="1" type="ORF">ALC57_17021</name>
</gene>
<accession>A0A195DD67</accession>
<evidence type="ECO:0000313" key="2">
    <source>
        <dbReference type="Proteomes" id="UP000078492"/>
    </source>
</evidence>
<proteinExistence type="predicted"/>
<protein>
    <submittedName>
        <fullName evidence="1">Uncharacterized protein</fullName>
    </submittedName>
</protein>
<reference evidence="1 2" key="1">
    <citation type="submission" date="2015-09" db="EMBL/GenBank/DDBJ databases">
        <title>Trachymyrmex cornetzi WGS genome.</title>
        <authorList>
            <person name="Nygaard S."/>
            <person name="Hu H."/>
            <person name="Boomsma J."/>
            <person name="Zhang G."/>
        </authorList>
    </citation>
    <scope>NUCLEOTIDE SEQUENCE [LARGE SCALE GENOMIC DNA]</scope>
    <source>
        <strain evidence="1">Tcor2-1</strain>
        <tissue evidence="1">Whole body</tissue>
    </source>
</reference>
<dbReference type="AlphaFoldDB" id="A0A195DD67"/>
<name>A0A195DD67_9HYME</name>
<evidence type="ECO:0000313" key="1">
    <source>
        <dbReference type="EMBL" id="KYN10821.1"/>
    </source>
</evidence>
<feature type="non-terminal residue" evidence="1">
    <location>
        <position position="1"/>
    </location>
</feature>